<dbReference type="EMBL" id="MFAF01000102">
    <property type="protein sequence ID" value="OGD74459.1"/>
    <property type="molecule type" value="Genomic_DNA"/>
</dbReference>
<keyword evidence="3" id="KW-0732">Signal</keyword>
<comment type="caution">
    <text evidence="5">The sequence shown here is derived from an EMBL/GenBank/DDBJ whole genome shotgun (WGS) entry which is preliminary data.</text>
</comment>
<comment type="subcellular location">
    <subcellularLocation>
        <location evidence="1">Secreted</location>
    </subcellularLocation>
</comment>
<gene>
    <name evidence="5" type="ORF">A2Y64_01710</name>
</gene>
<organism evidence="5 6">
    <name type="scientific">Candidatus Coatesbacteria bacterium RBG_13_66_14</name>
    <dbReference type="NCBI Taxonomy" id="1817816"/>
    <lineage>
        <taxon>Bacteria</taxon>
        <taxon>Candidatus Coatesiibacteriota</taxon>
    </lineage>
</organism>
<evidence type="ECO:0000256" key="2">
    <source>
        <dbReference type="ARBA" id="ARBA00022525"/>
    </source>
</evidence>
<proteinExistence type="predicted"/>
<reference evidence="5 6" key="1">
    <citation type="journal article" date="2016" name="Nat. Commun.">
        <title>Thousands of microbial genomes shed light on interconnected biogeochemical processes in an aquifer system.</title>
        <authorList>
            <person name="Anantharaman K."/>
            <person name="Brown C.T."/>
            <person name="Hug L.A."/>
            <person name="Sharon I."/>
            <person name="Castelle C.J."/>
            <person name="Probst A.J."/>
            <person name="Thomas B.C."/>
            <person name="Singh A."/>
            <person name="Wilkins M.J."/>
            <person name="Karaoz U."/>
            <person name="Brodie E.L."/>
            <person name="Williams K.H."/>
            <person name="Hubbard S.S."/>
            <person name="Banfield J.F."/>
        </authorList>
    </citation>
    <scope>NUCLEOTIDE SEQUENCE [LARGE SCALE GENOMIC DNA]</scope>
</reference>
<evidence type="ECO:0000256" key="1">
    <source>
        <dbReference type="ARBA" id="ARBA00004613"/>
    </source>
</evidence>
<dbReference type="AlphaFoldDB" id="A0A1F5F4A2"/>
<feature type="domain" description="Carbohydrate-binding module family 96" evidence="4">
    <location>
        <begin position="3"/>
        <end position="103"/>
    </location>
</feature>
<dbReference type="NCBIfam" id="NF033679">
    <property type="entry name" value="DNRLRE_dom"/>
    <property type="match status" value="1"/>
</dbReference>
<dbReference type="GO" id="GO:0005576">
    <property type="term" value="C:extracellular region"/>
    <property type="evidence" value="ECO:0007669"/>
    <property type="project" value="UniProtKB-SubCell"/>
</dbReference>
<dbReference type="Gene3D" id="2.60.120.970">
    <property type="match status" value="1"/>
</dbReference>
<accession>A0A1F5F4A2</accession>
<dbReference type="Proteomes" id="UP000177187">
    <property type="component" value="Unassembled WGS sequence"/>
</dbReference>
<protein>
    <recommendedName>
        <fullName evidence="4">Carbohydrate-binding module family 96 domain-containing protein</fullName>
    </recommendedName>
</protein>
<keyword evidence="2" id="KW-0964">Secreted</keyword>
<sequence length="147" mass="16237">MVEFDLNPIMSWSISVDSATFEVYENLTSDAGVTFGAYRILADWDEATVIWGNRPAWGSSAYGYITTDYSTGWWSFDVTSLVEDWLDGVYPNYGICITHPGGGCSPPRVCASEYSPVDPSLCPKLTIVYTETAVEDASWGQIKADFE</sequence>
<evidence type="ECO:0000313" key="6">
    <source>
        <dbReference type="Proteomes" id="UP000177187"/>
    </source>
</evidence>
<dbReference type="Pfam" id="PF24517">
    <property type="entry name" value="CBM96"/>
    <property type="match status" value="1"/>
</dbReference>
<evidence type="ECO:0000256" key="3">
    <source>
        <dbReference type="ARBA" id="ARBA00022729"/>
    </source>
</evidence>
<evidence type="ECO:0000259" key="4">
    <source>
        <dbReference type="Pfam" id="PF24517"/>
    </source>
</evidence>
<name>A0A1F5F4A2_9BACT</name>
<dbReference type="InterPro" id="IPR055372">
    <property type="entry name" value="CBM96"/>
</dbReference>
<dbReference type="STRING" id="1817816.A2Y64_01710"/>
<evidence type="ECO:0000313" key="5">
    <source>
        <dbReference type="EMBL" id="OGD74459.1"/>
    </source>
</evidence>